<feature type="compositionally biased region" description="Acidic residues" evidence="8">
    <location>
        <begin position="221"/>
        <end position="231"/>
    </location>
</feature>
<dbReference type="GO" id="GO:0005730">
    <property type="term" value="C:nucleolus"/>
    <property type="evidence" value="ECO:0007669"/>
    <property type="project" value="UniProtKB-SubCell"/>
</dbReference>
<dbReference type="STRING" id="1230905.A0A1G4K4P3"/>
<sequence length="231" mass="26588">MNKNHSMRSKRAGKPSSQLSATLGGGANKVKKKIREIQRLLQKKKDVLPDTVLIEKERTLEALQLELESAELRKKQQKNAKKYHMVRFFERKKALRKYKRASERVHASSPQDKDEVSAAKKQLWKAEVDLCYVVNFSRLEKYIALYPSEDADNVADKGDKTLSRRQQVWEAVEKHHREGTLPVALPAILKGHKLDDNQYGVSWDQSRESGRLGERGSVNDGQDENEDDFFE</sequence>
<feature type="compositionally biased region" description="Basic residues" evidence="8">
    <location>
        <begin position="1"/>
        <end position="13"/>
    </location>
</feature>
<evidence type="ECO:0000313" key="9">
    <source>
        <dbReference type="EMBL" id="SCU98659.1"/>
    </source>
</evidence>
<keyword evidence="6" id="KW-0175">Coiled coil</keyword>
<dbReference type="PANTHER" id="PTHR33911">
    <property type="entry name" value="RRNA-PROCESSING PROTEIN EFG1"/>
    <property type="match status" value="1"/>
</dbReference>
<dbReference type="GO" id="GO:0030688">
    <property type="term" value="C:preribosome, small subunit precursor"/>
    <property type="evidence" value="ECO:0007669"/>
    <property type="project" value="TreeGrafter"/>
</dbReference>
<protein>
    <recommendedName>
        <fullName evidence="3">rRNA-processing protein EFG1</fullName>
    </recommendedName>
    <alternativeName>
        <fullName evidence="4">rRNA-processing protein efg1</fullName>
    </alternativeName>
</protein>
<evidence type="ECO:0000256" key="6">
    <source>
        <dbReference type="ARBA" id="ARBA00023054"/>
    </source>
</evidence>
<keyword evidence="10" id="KW-1185">Reference proteome</keyword>
<evidence type="ECO:0000256" key="5">
    <source>
        <dbReference type="ARBA" id="ARBA00022552"/>
    </source>
</evidence>
<comment type="subcellular location">
    <subcellularLocation>
        <location evidence="1">Nucleus</location>
        <location evidence="1">Nucleolus</location>
    </subcellularLocation>
</comment>
<dbReference type="PANTHER" id="PTHR33911:SF1">
    <property type="entry name" value="RRNA-PROCESSING PROTEIN EFG1"/>
    <property type="match status" value="1"/>
</dbReference>
<feature type="region of interest" description="Disordered" evidence="8">
    <location>
        <begin position="1"/>
        <end position="30"/>
    </location>
</feature>
<evidence type="ECO:0000256" key="7">
    <source>
        <dbReference type="ARBA" id="ARBA00023242"/>
    </source>
</evidence>
<feature type="compositionally biased region" description="Basic and acidic residues" evidence="8">
    <location>
        <begin position="205"/>
        <end position="214"/>
    </location>
</feature>
<dbReference type="AlphaFoldDB" id="A0A1G4K4P3"/>
<keyword evidence="7" id="KW-0539">Nucleus</keyword>
<dbReference type="InterPro" id="IPR050786">
    <property type="entry name" value="EFG1_rRNA-proc"/>
</dbReference>
<name>A0A1G4K4P3_9SACH</name>
<evidence type="ECO:0000313" key="10">
    <source>
        <dbReference type="Proteomes" id="UP000191024"/>
    </source>
</evidence>
<keyword evidence="5" id="KW-0698">rRNA processing</keyword>
<dbReference type="GO" id="GO:0000462">
    <property type="term" value="P:maturation of SSU-rRNA from tricistronic rRNA transcript (SSU-rRNA, 5.8S rRNA, LSU-rRNA)"/>
    <property type="evidence" value="ECO:0007669"/>
    <property type="project" value="TreeGrafter"/>
</dbReference>
<gene>
    <name evidence="9" type="ORF">LAMI_0F15742G</name>
</gene>
<reference evidence="10" key="1">
    <citation type="submission" date="2016-03" db="EMBL/GenBank/DDBJ databases">
        <authorList>
            <person name="Devillers H."/>
        </authorList>
    </citation>
    <scope>NUCLEOTIDE SEQUENCE [LARGE SCALE GENOMIC DNA]</scope>
</reference>
<dbReference type="Proteomes" id="UP000191024">
    <property type="component" value="Chromosome F"/>
</dbReference>
<evidence type="ECO:0000256" key="3">
    <source>
        <dbReference type="ARBA" id="ARBA00018689"/>
    </source>
</evidence>
<dbReference type="OrthoDB" id="47732at2759"/>
<proteinExistence type="inferred from homology"/>
<dbReference type="InterPro" id="IPR019310">
    <property type="entry name" value="Efg1"/>
</dbReference>
<evidence type="ECO:0000256" key="1">
    <source>
        <dbReference type="ARBA" id="ARBA00004604"/>
    </source>
</evidence>
<evidence type="ECO:0000256" key="2">
    <source>
        <dbReference type="ARBA" id="ARBA00006916"/>
    </source>
</evidence>
<dbReference type="EMBL" id="LT598467">
    <property type="protein sequence ID" value="SCU98659.1"/>
    <property type="molecule type" value="Genomic_DNA"/>
</dbReference>
<organism evidence="9 10">
    <name type="scientific">Lachancea mirantina</name>
    <dbReference type="NCBI Taxonomy" id="1230905"/>
    <lineage>
        <taxon>Eukaryota</taxon>
        <taxon>Fungi</taxon>
        <taxon>Dikarya</taxon>
        <taxon>Ascomycota</taxon>
        <taxon>Saccharomycotina</taxon>
        <taxon>Saccharomycetes</taxon>
        <taxon>Saccharomycetales</taxon>
        <taxon>Saccharomycetaceae</taxon>
        <taxon>Lachancea</taxon>
    </lineage>
</organism>
<feature type="region of interest" description="Disordered" evidence="8">
    <location>
        <begin position="198"/>
        <end position="231"/>
    </location>
</feature>
<comment type="similarity">
    <text evidence="2">Belongs to the EFG1 family.</text>
</comment>
<accession>A0A1G4K4P3</accession>
<evidence type="ECO:0000256" key="8">
    <source>
        <dbReference type="SAM" id="MobiDB-lite"/>
    </source>
</evidence>
<evidence type="ECO:0000256" key="4">
    <source>
        <dbReference type="ARBA" id="ARBA00019827"/>
    </source>
</evidence>
<dbReference type="Pfam" id="PF10153">
    <property type="entry name" value="Efg1"/>
    <property type="match status" value="1"/>
</dbReference>